<protein>
    <submittedName>
        <fullName evidence="1">Uncharacterized protein</fullName>
    </submittedName>
</protein>
<evidence type="ECO:0000313" key="1">
    <source>
        <dbReference type="EMBL" id="KAL0458889.1"/>
    </source>
</evidence>
<dbReference type="AlphaFoldDB" id="A0AAW2XXX8"/>
<organism evidence="1">
    <name type="scientific">Sesamum latifolium</name>
    <dbReference type="NCBI Taxonomy" id="2727402"/>
    <lineage>
        <taxon>Eukaryota</taxon>
        <taxon>Viridiplantae</taxon>
        <taxon>Streptophyta</taxon>
        <taxon>Embryophyta</taxon>
        <taxon>Tracheophyta</taxon>
        <taxon>Spermatophyta</taxon>
        <taxon>Magnoliopsida</taxon>
        <taxon>eudicotyledons</taxon>
        <taxon>Gunneridae</taxon>
        <taxon>Pentapetalae</taxon>
        <taxon>asterids</taxon>
        <taxon>lamiids</taxon>
        <taxon>Lamiales</taxon>
        <taxon>Pedaliaceae</taxon>
        <taxon>Sesamum</taxon>
    </lineage>
</organism>
<accession>A0AAW2XXX8</accession>
<dbReference type="EMBL" id="JACGWN010000002">
    <property type="protein sequence ID" value="KAL0458889.1"/>
    <property type="molecule type" value="Genomic_DNA"/>
</dbReference>
<gene>
    <name evidence="1" type="ORF">Slati_0516100</name>
</gene>
<reference evidence="1" key="2">
    <citation type="journal article" date="2024" name="Plant">
        <title>Genomic evolution and insights into agronomic trait innovations of Sesamum species.</title>
        <authorList>
            <person name="Miao H."/>
            <person name="Wang L."/>
            <person name="Qu L."/>
            <person name="Liu H."/>
            <person name="Sun Y."/>
            <person name="Le M."/>
            <person name="Wang Q."/>
            <person name="Wei S."/>
            <person name="Zheng Y."/>
            <person name="Lin W."/>
            <person name="Duan Y."/>
            <person name="Cao H."/>
            <person name="Xiong S."/>
            <person name="Wang X."/>
            <person name="Wei L."/>
            <person name="Li C."/>
            <person name="Ma Q."/>
            <person name="Ju M."/>
            <person name="Zhao R."/>
            <person name="Li G."/>
            <person name="Mu C."/>
            <person name="Tian Q."/>
            <person name="Mei H."/>
            <person name="Zhang T."/>
            <person name="Gao T."/>
            <person name="Zhang H."/>
        </authorList>
    </citation>
    <scope>NUCLEOTIDE SEQUENCE</scope>
    <source>
        <strain evidence="1">KEN1</strain>
    </source>
</reference>
<name>A0AAW2XXX8_9LAMI</name>
<comment type="caution">
    <text evidence="1">The sequence shown here is derived from an EMBL/GenBank/DDBJ whole genome shotgun (WGS) entry which is preliminary data.</text>
</comment>
<proteinExistence type="predicted"/>
<sequence>MKAFSALMLDIRHMSNKYKLFTFMESLKSWVHLELQHQWVTNLGSTIAAAERLTDFNPETGGKGRQCLTLHKISREGRNCSGLIPTEVGETENPTHRVVHKAV</sequence>
<reference evidence="1" key="1">
    <citation type="submission" date="2020-06" db="EMBL/GenBank/DDBJ databases">
        <authorList>
            <person name="Li T."/>
            <person name="Hu X."/>
            <person name="Zhang T."/>
            <person name="Song X."/>
            <person name="Zhang H."/>
            <person name="Dai N."/>
            <person name="Sheng W."/>
            <person name="Hou X."/>
            <person name="Wei L."/>
        </authorList>
    </citation>
    <scope>NUCLEOTIDE SEQUENCE</scope>
    <source>
        <strain evidence="1">KEN1</strain>
        <tissue evidence="1">Leaf</tissue>
    </source>
</reference>